<organism evidence="16 17">
    <name type="scientific">Pontivivens insulae</name>
    <dbReference type="NCBI Taxonomy" id="1639689"/>
    <lineage>
        <taxon>Bacteria</taxon>
        <taxon>Pseudomonadati</taxon>
        <taxon>Pseudomonadota</taxon>
        <taxon>Alphaproteobacteria</taxon>
        <taxon>Rhodobacterales</taxon>
        <taxon>Paracoccaceae</taxon>
        <taxon>Pontivivens</taxon>
    </lineage>
</organism>
<keyword evidence="5" id="KW-0812">Transmembrane</keyword>
<evidence type="ECO:0000313" key="17">
    <source>
        <dbReference type="Proteomes" id="UP000244932"/>
    </source>
</evidence>
<dbReference type="GO" id="GO:0046872">
    <property type="term" value="F:metal ion binding"/>
    <property type="evidence" value="ECO:0007669"/>
    <property type="project" value="UniProtKB-KW"/>
</dbReference>
<dbReference type="GO" id="GO:0030158">
    <property type="term" value="F:protein xylosyltransferase activity"/>
    <property type="evidence" value="ECO:0007669"/>
    <property type="project" value="InterPro"/>
</dbReference>
<keyword evidence="17" id="KW-1185">Reference proteome</keyword>
<evidence type="ECO:0000256" key="4">
    <source>
        <dbReference type="ARBA" id="ARBA00022679"/>
    </source>
</evidence>
<sequence>MVRIAYILLCHANPDGVIEQARALTGQGDYVSLHIDLNAADGMHAKVRDALAGEERVVFAKRVKCGWGEWSLVRATLNGIEAARTAFEDATHFYFISGDCLPIKSRRQIADYLATHDMDFVENHDFFKSNWIKTGLKEDRLIYRHFFNERRNKPLFYGMLKIQRELKLKRDLPKGLEIRIGSQWCVLRRSTVDKILALLRKRKDIIRFFSTTWIPDETFFQTLVPHLIPREQISGKILTFRAFSDYGLPLVLHSDHKDLLLRQDALFARKISATAPAFRQDLYEHYASGATVTAVSGAFGTLYEYVTSRGRVGARSMPRMWERGGQIGRGQTVMVVVCKKYHLGKRFIAALRNASGPVSLGYVFDEDVGVLPHLGGIESTREKRGRHRRAVMRLLFEYHEADRLVICLDPSNIDVLRDLNADRCSLRVLEIQTKVDAEYLMGHAHRVGLADRMVRVENAGDLVATLARQFVDESEALRDLDLLHFYSIGPEDGPAQISEQIARFADLPQSDADDIAQNVNLTD</sequence>
<protein>
    <recommendedName>
        <fullName evidence="14">Peptide O-xylosyltransferase</fullName>
    </recommendedName>
</protein>
<dbReference type="InterPro" id="IPR045972">
    <property type="entry name" value="DUF5928"/>
</dbReference>
<evidence type="ECO:0000256" key="8">
    <source>
        <dbReference type="ARBA" id="ARBA00022968"/>
    </source>
</evidence>
<evidence type="ECO:0000256" key="10">
    <source>
        <dbReference type="ARBA" id="ARBA00023034"/>
    </source>
</evidence>
<evidence type="ECO:0000256" key="1">
    <source>
        <dbReference type="ARBA" id="ARBA00004323"/>
    </source>
</evidence>
<gene>
    <name evidence="16" type="ORF">POI8812_00722</name>
</gene>
<evidence type="ECO:0000256" key="3">
    <source>
        <dbReference type="ARBA" id="ARBA00022676"/>
    </source>
</evidence>
<dbReference type="Proteomes" id="UP000244932">
    <property type="component" value="Unassembled WGS sequence"/>
</dbReference>
<evidence type="ECO:0000259" key="15">
    <source>
        <dbReference type="Pfam" id="PF19350"/>
    </source>
</evidence>
<evidence type="ECO:0000256" key="13">
    <source>
        <dbReference type="ARBA" id="ARBA00023180"/>
    </source>
</evidence>
<dbReference type="InterPro" id="IPR043538">
    <property type="entry name" value="XYLT"/>
</dbReference>
<dbReference type="PANTHER" id="PTHR46025">
    <property type="entry name" value="XYLOSYLTRANSFERASE OXT"/>
    <property type="match status" value="1"/>
</dbReference>
<dbReference type="AlphaFoldDB" id="A0A2R8A866"/>
<keyword evidence="12" id="KW-1015">Disulfide bond</keyword>
<keyword evidence="6" id="KW-0479">Metal-binding</keyword>
<evidence type="ECO:0000256" key="7">
    <source>
        <dbReference type="ARBA" id="ARBA00022824"/>
    </source>
</evidence>
<keyword evidence="3" id="KW-0328">Glycosyltransferase</keyword>
<reference evidence="16 17" key="1">
    <citation type="submission" date="2018-03" db="EMBL/GenBank/DDBJ databases">
        <authorList>
            <person name="Keele B.F."/>
        </authorList>
    </citation>
    <scope>NUCLEOTIDE SEQUENCE [LARGE SCALE GENOMIC DNA]</scope>
    <source>
        <strain evidence="16 17">CeCT 8812</strain>
    </source>
</reference>
<evidence type="ECO:0000313" key="16">
    <source>
        <dbReference type="EMBL" id="SPF28423.1"/>
    </source>
</evidence>
<evidence type="ECO:0000256" key="9">
    <source>
        <dbReference type="ARBA" id="ARBA00022989"/>
    </source>
</evidence>
<dbReference type="EMBL" id="OMKW01000001">
    <property type="protein sequence ID" value="SPF28423.1"/>
    <property type="molecule type" value="Genomic_DNA"/>
</dbReference>
<dbReference type="GO" id="GO:0015012">
    <property type="term" value="P:heparan sulfate proteoglycan biosynthetic process"/>
    <property type="evidence" value="ECO:0007669"/>
    <property type="project" value="TreeGrafter"/>
</dbReference>
<evidence type="ECO:0000256" key="5">
    <source>
        <dbReference type="ARBA" id="ARBA00022692"/>
    </source>
</evidence>
<dbReference type="PANTHER" id="PTHR46025:SF3">
    <property type="entry name" value="XYLOSYLTRANSFERASE OXT"/>
    <property type="match status" value="1"/>
</dbReference>
<evidence type="ECO:0000256" key="2">
    <source>
        <dbReference type="ARBA" id="ARBA00004648"/>
    </source>
</evidence>
<keyword evidence="13" id="KW-0325">Glycoprotein</keyword>
<proteinExistence type="predicted"/>
<dbReference type="InterPro" id="IPR003406">
    <property type="entry name" value="Glyco_trans_14"/>
</dbReference>
<keyword evidence="9" id="KW-1133">Transmembrane helix</keyword>
<dbReference type="GO" id="GO:0016020">
    <property type="term" value="C:membrane"/>
    <property type="evidence" value="ECO:0007669"/>
    <property type="project" value="InterPro"/>
</dbReference>
<keyword evidence="11" id="KW-0472">Membrane</keyword>
<comment type="subcellular location">
    <subcellularLocation>
        <location evidence="2">Endoplasmic reticulum membrane</location>
        <topology evidence="2">Single-pass type II membrane protein</topology>
    </subcellularLocation>
    <subcellularLocation>
        <location evidence="1">Golgi apparatus membrane</location>
        <topology evidence="1">Single-pass type II membrane protein</topology>
    </subcellularLocation>
</comment>
<dbReference type="Pfam" id="PF19350">
    <property type="entry name" value="DUF5928"/>
    <property type="match status" value="1"/>
</dbReference>
<keyword evidence="4" id="KW-0808">Transferase</keyword>
<keyword evidence="7" id="KW-0256">Endoplasmic reticulum</keyword>
<evidence type="ECO:0000256" key="12">
    <source>
        <dbReference type="ARBA" id="ARBA00023157"/>
    </source>
</evidence>
<evidence type="ECO:0000256" key="6">
    <source>
        <dbReference type="ARBA" id="ARBA00022723"/>
    </source>
</evidence>
<feature type="domain" description="DUF5928" evidence="15">
    <location>
        <begin position="269"/>
        <end position="521"/>
    </location>
</feature>
<accession>A0A2R8A866</accession>
<dbReference type="RefSeq" id="WP_162844873.1">
    <property type="nucleotide sequence ID" value="NZ_OMKW01000001.1"/>
</dbReference>
<keyword evidence="10" id="KW-0333">Golgi apparatus</keyword>
<evidence type="ECO:0000256" key="14">
    <source>
        <dbReference type="ARBA" id="ARBA00042865"/>
    </source>
</evidence>
<name>A0A2R8A866_9RHOB</name>
<evidence type="ECO:0000256" key="11">
    <source>
        <dbReference type="ARBA" id="ARBA00023136"/>
    </source>
</evidence>
<dbReference type="Pfam" id="PF02485">
    <property type="entry name" value="Branch"/>
    <property type="match status" value="1"/>
</dbReference>
<keyword evidence="8" id="KW-0735">Signal-anchor</keyword>
<dbReference type="GO" id="GO:0050650">
    <property type="term" value="P:chondroitin sulfate proteoglycan biosynthetic process"/>
    <property type="evidence" value="ECO:0007669"/>
    <property type="project" value="TreeGrafter"/>
</dbReference>